<dbReference type="OrthoDB" id="3153758at2759"/>
<reference evidence="2" key="2">
    <citation type="submission" date="2015-01" db="EMBL/GenBank/DDBJ databases">
        <title>Evolutionary Origins and Diversification of the Mycorrhizal Mutualists.</title>
        <authorList>
            <consortium name="DOE Joint Genome Institute"/>
            <consortium name="Mycorrhizal Genomics Consortium"/>
            <person name="Kohler A."/>
            <person name="Kuo A."/>
            <person name="Nagy L.G."/>
            <person name="Floudas D."/>
            <person name="Copeland A."/>
            <person name="Barry K.W."/>
            <person name="Cichocki N."/>
            <person name="Veneault-Fourrey C."/>
            <person name="LaButti K."/>
            <person name="Lindquist E.A."/>
            <person name="Lipzen A."/>
            <person name="Lundell T."/>
            <person name="Morin E."/>
            <person name="Murat C."/>
            <person name="Riley R."/>
            <person name="Ohm R."/>
            <person name="Sun H."/>
            <person name="Tunlid A."/>
            <person name="Henrissat B."/>
            <person name="Grigoriev I.V."/>
            <person name="Hibbett D.S."/>
            <person name="Martin F."/>
        </authorList>
    </citation>
    <scope>NUCLEOTIDE SEQUENCE [LARGE SCALE GENOMIC DNA]</scope>
    <source>
        <strain evidence="2">Marx 270</strain>
    </source>
</reference>
<evidence type="ECO:0000313" key="2">
    <source>
        <dbReference type="Proteomes" id="UP000054217"/>
    </source>
</evidence>
<sequence length="150" mass="17519">MFWDQVEAHHCTTYATREYSAVLANLPVDYPHRVEACKEIPLEVHGMSYLPKHCEDQGSGVVIGRWEINHNEPDCVPFWNWFKDKGCTSERSGRRRFEHYLENLPYGGDWREFCATTPVSFHGMHFPGAQICFQYNLGTYGHWEIEDNSC</sequence>
<dbReference type="Proteomes" id="UP000054217">
    <property type="component" value="Unassembled WGS sequence"/>
</dbReference>
<dbReference type="EMBL" id="KN832011">
    <property type="protein sequence ID" value="KIN98893.1"/>
    <property type="molecule type" value="Genomic_DNA"/>
</dbReference>
<protein>
    <submittedName>
        <fullName evidence="1">Uncharacterized protein</fullName>
    </submittedName>
</protein>
<accession>A0A0C3NUL9</accession>
<organism evidence="1 2">
    <name type="scientific">Pisolithus tinctorius Marx 270</name>
    <dbReference type="NCBI Taxonomy" id="870435"/>
    <lineage>
        <taxon>Eukaryota</taxon>
        <taxon>Fungi</taxon>
        <taxon>Dikarya</taxon>
        <taxon>Basidiomycota</taxon>
        <taxon>Agaricomycotina</taxon>
        <taxon>Agaricomycetes</taxon>
        <taxon>Agaricomycetidae</taxon>
        <taxon>Boletales</taxon>
        <taxon>Sclerodermatineae</taxon>
        <taxon>Pisolithaceae</taxon>
        <taxon>Pisolithus</taxon>
    </lineage>
</organism>
<dbReference type="HOGENOM" id="CLU_050250_3_1_1"/>
<reference evidence="1 2" key="1">
    <citation type="submission" date="2014-04" db="EMBL/GenBank/DDBJ databases">
        <authorList>
            <consortium name="DOE Joint Genome Institute"/>
            <person name="Kuo A."/>
            <person name="Kohler A."/>
            <person name="Costa M.D."/>
            <person name="Nagy L.G."/>
            <person name="Floudas D."/>
            <person name="Copeland A."/>
            <person name="Barry K.W."/>
            <person name="Cichocki N."/>
            <person name="Veneault-Fourrey C."/>
            <person name="LaButti K."/>
            <person name="Lindquist E.A."/>
            <person name="Lipzen A."/>
            <person name="Lundell T."/>
            <person name="Morin E."/>
            <person name="Murat C."/>
            <person name="Sun H."/>
            <person name="Tunlid A."/>
            <person name="Henrissat B."/>
            <person name="Grigoriev I.V."/>
            <person name="Hibbett D.S."/>
            <person name="Martin F."/>
            <person name="Nordberg H.P."/>
            <person name="Cantor M.N."/>
            <person name="Hua S.X."/>
        </authorList>
    </citation>
    <scope>NUCLEOTIDE SEQUENCE [LARGE SCALE GENOMIC DNA]</scope>
    <source>
        <strain evidence="1 2">Marx 270</strain>
    </source>
</reference>
<evidence type="ECO:0000313" key="1">
    <source>
        <dbReference type="EMBL" id="KIN98893.1"/>
    </source>
</evidence>
<dbReference type="AlphaFoldDB" id="A0A0C3NUL9"/>
<name>A0A0C3NUL9_PISTI</name>
<keyword evidence="2" id="KW-1185">Reference proteome</keyword>
<proteinExistence type="predicted"/>
<dbReference type="STRING" id="870435.A0A0C3NUL9"/>
<dbReference type="InParanoid" id="A0A0C3NUL9"/>
<gene>
    <name evidence="1" type="ORF">M404DRAFT_16588</name>
</gene>